<comment type="similarity">
    <text evidence="1">Belongs to the eukaryotic-type N-acetylglucosamine kinase family.</text>
</comment>
<dbReference type="AlphaFoldDB" id="A0AAQ3WHR1"/>
<organism evidence="6 7">
    <name type="scientific">Paspalum notatum var. saurae</name>
    <dbReference type="NCBI Taxonomy" id="547442"/>
    <lineage>
        <taxon>Eukaryota</taxon>
        <taxon>Viridiplantae</taxon>
        <taxon>Streptophyta</taxon>
        <taxon>Embryophyta</taxon>
        <taxon>Tracheophyta</taxon>
        <taxon>Spermatophyta</taxon>
        <taxon>Magnoliopsida</taxon>
        <taxon>Liliopsida</taxon>
        <taxon>Poales</taxon>
        <taxon>Poaceae</taxon>
        <taxon>PACMAD clade</taxon>
        <taxon>Panicoideae</taxon>
        <taxon>Andropogonodae</taxon>
        <taxon>Paspaleae</taxon>
        <taxon>Paspalinae</taxon>
        <taxon>Paspalum</taxon>
    </lineage>
</organism>
<dbReference type="InterPro" id="IPR002731">
    <property type="entry name" value="ATPase_BadF"/>
</dbReference>
<gene>
    <name evidence="6" type="ORF">U9M48_011668</name>
</gene>
<dbReference type="InterPro" id="IPR043129">
    <property type="entry name" value="ATPase_NBD"/>
</dbReference>
<sequence length="357" mass="37945">MQRRHPGWEAAEECPLMSPRMGSVILGVDGGASNTVCVCIPAARPFNDPLPVLSRTVAGCSNQNSVGEDRARETLERVMSQALTKARRRPSNVCAVCLAVAGVNHPLDQQRMLDWLRDIFPSHVKLFVENDAVAALASGTMGKLHGCVLIAGTGTIAYGFTSDGREARAAGAGPVLGDWGSGYGISAQAMTAVVRAYDGRGPETVLTNNILDFLGLASPDELVGWTYEDQSWARIAELLPVVVESAESGDEVANKILHNSVGELASSVKAVVQRLELGGEGCFSFSDGQHPFPLVMVGKVLEANKRWDIGKEVIDCVTKSYPGAYPIHPKVEPAVGAALLAWNAIASELDGDIRTVQ</sequence>
<evidence type="ECO:0000313" key="7">
    <source>
        <dbReference type="Proteomes" id="UP001341281"/>
    </source>
</evidence>
<evidence type="ECO:0000256" key="1">
    <source>
        <dbReference type="ARBA" id="ARBA00006198"/>
    </source>
</evidence>
<name>A0AAQ3WHR1_PASNO</name>
<reference evidence="6 7" key="1">
    <citation type="submission" date="2024-02" db="EMBL/GenBank/DDBJ databases">
        <title>High-quality chromosome-scale genome assembly of Pensacola bahiagrass (Paspalum notatum Flugge var. saurae).</title>
        <authorList>
            <person name="Vega J.M."/>
            <person name="Podio M."/>
            <person name="Orjuela J."/>
            <person name="Siena L.A."/>
            <person name="Pessino S.C."/>
            <person name="Combes M.C."/>
            <person name="Mariac C."/>
            <person name="Albertini E."/>
            <person name="Pupilli F."/>
            <person name="Ortiz J.P.A."/>
            <person name="Leblanc O."/>
        </authorList>
    </citation>
    <scope>NUCLEOTIDE SEQUENCE [LARGE SCALE GENOMIC DNA]</scope>
    <source>
        <strain evidence="6">R1</strain>
        <tissue evidence="6">Leaf</tissue>
    </source>
</reference>
<feature type="domain" description="ATPase BadF/BadG/BcrA/BcrD type" evidence="5">
    <location>
        <begin position="26"/>
        <end position="341"/>
    </location>
</feature>
<evidence type="ECO:0000256" key="4">
    <source>
        <dbReference type="ARBA" id="ARBA00031123"/>
    </source>
</evidence>
<evidence type="ECO:0000259" key="5">
    <source>
        <dbReference type="Pfam" id="PF01869"/>
    </source>
</evidence>
<dbReference type="Pfam" id="PF01869">
    <property type="entry name" value="BcrAD_BadFG"/>
    <property type="match status" value="1"/>
</dbReference>
<dbReference type="Proteomes" id="UP001341281">
    <property type="component" value="Chromosome 03"/>
</dbReference>
<evidence type="ECO:0000256" key="3">
    <source>
        <dbReference type="ARBA" id="ARBA00014974"/>
    </source>
</evidence>
<keyword evidence="7" id="KW-1185">Reference proteome</keyword>
<dbReference type="EMBL" id="CP144747">
    <property type="protein sequence ID" value="WVZ61858.1"/>
    <property type="molecule type" value="Genomic_DNA"/>
</dbReference>
<evidence type="ECO:0000313" key="6">
    <source>
        <dbReference type="EMBL" id="WVZ61858.1"/>
    </source>
</evidence>
<dbReference type="EC" id="2.7.1.59" evidence="2"/>
<dbReference type="Gene3D" id="3.30.420.40">
    <property type="match status" value="2"/>
</dbReference>
<protein>
    <recommendedName>
        <fullName evidence="3">N-acetyl-D-glucosamine kinase</fullName>
        <ecNumber evidence="2">2.7.1.59</ecNumber>
    </recommendedName>
    <alternativeName>
        <fullName evidence="4">GlcNAc kinase</fullName>
    </alternativeName>
</protein>
<accession>A0AAQ3WHR1</accession>
<proteinExistence type="inferred from homology"/>
<dbReference type="PANTHER" id="PTHR43190:SF7">
    <property type="entry name" value="N-ACETYL-D-GLUCOSAMINE KINASE"/>
    <property type="match status" value="1"/>
</dbReference>
<dbReference type="GO" id="GO:0045127">
    <property type="term" value="F:N-acetylglucosamine kinase activity"/>
    <property type="evidence" value="ECO:0007669"/>
    <property type="project" value="UniProtKB-EC"/>
</dbReference>
<dbReference type="PANTHER" id="PTHR43190">
    <property type="entry name" value="N-ACETYL-D-GLUCOSAMINE KINASE"/>
    <property type="match status" value="1"/>
</dbReference>
<evidence type="ECO:0000256" key="2">
    <source>
        <dbReference type="ARBA" id="ARBA00012122"/>
    </source>
</evidence>
<dbReference type="InterPro" id="IPR052519">
    <property type="entry name" value="Euk-type_GlcNAc_Kinase"/>
</dbReference>
<dbReference type="SUPFAM" id="SSF53067">
    <property type="entry name" value="Actin-like ATPase domain"/>
    <property type="match status" value="2"/>
</dbReference>
<dbReference type="CDD" id="cd24081">
    <property type="entry name" value="ASKHA_NBD_DdNAGK-like"/>
    <property type="match status" value="1"/>
</dbReference>